<gene>
    <name evidence="3" type="ORF">BD410DRAFT_805936</name>
</gene>
<dbReference type="VEuPathDB" id="FungiDB:BD410DRAFT_805936"/>
<feature type="region of interest" description="Disordered" evidence="1">
    <location>
        <begin position="1"/>
        <end position="22"/>
    </location>
</feature>
<keyword evidence="2" id="KW-1133">Transmembrane helix</keyword>
<dbReference type="AlphaFoldDB" id="A0A4Y7PW57"/>
<evidence type="ECO:0000256" key="1">
    <source>
        <dbReference type="SAM" id="MobiDB-lite"/>
    </source>
</evidence>
<feature type="compositionally biased region" description="Basic and acidic residues" evidence="1">
    <location>
        <begin position="1"/>
        <end position="10"/>
    </location>
</feature>
<feature type="transmembrane region" description="Helical" evidence="2">
    <location>
        <begin position="146"/>
        <end position="167"/>
    </location>
</feature>
<reference evidence="3 4" key="1">
    <citation type="submission" date="2018-06" db="EMBL/GenBank/DDBJ databases">
        <title>A transcriptomic atlas of mushroom development highlights an independent origin of complex multicellularity.</title>
        <authorList>
            <consortium name="DOE Joint Genome Institute"/>
            <person name="Krizsan K."/>
            <person name="Almasi E."/>
            <person name="Merenyi Z."/>
            <person name="Sahu N."/>
            <person name="Viragh M."/>
            <person name="Koszo T."/>
            <person name="Mondo S."/>
            <person name="Kiss B."/>
            <person name="Balint B."/>
            <person name="Kues U."/>
            <person name="Barry K."/>
            <person name="Hegedus J.C."/>
            <person name="Henrissat B."/>
            <person name="Johnson J."/>
            <person name="Lipzen A."/>
            <person name="Ohm R."/>
            <person name="Nagy I."/>
            <person name="Pangilinan J."/>
            <person name="Yan J."/>
            <person name="Xiong Y."/>
            <person name="Grigoriev I.V."/>
            <person name="Hibbett D.S."/>
            <person name="Nagy L.G."/>
        </authorList>
    </citation>
    <scope>NUCLEOTIDE SEQUENCE [LARGE SCALE GENOMIC DNA]</scope>
    <source>
        <strain evidence="3 4">SZMC22713</strain>
    </source>
</reference>
<accession>A0A4Y7PW57</accession>
<evidence type="ECO:0000313" key="3">
    <source>
        <dbReference type="EMBL" id="TDL19152.1"/>
    </source>
</evidence>
<feature type="transmembrane region" description="Helical" evidence="2">
    <location>
        <begin position="107"/>
        <end position="131"/>
    </location>
</feature>
<evidence type="ECO:0000256" key="2">
    <source>
        <dbReference type="SAM" id="Phobius"/>
    </source>
</evidence>
<keyword evidence="2" id="KW-0472">Membrane</keyword>
<feature type="transmembrane region" description="Helical" evidence="2">
    <location>
        <begin position="75"/>
        <end position="95"/>
    </location>
</feature>
<proteinExistence type="predicted"/>
<name>A0A4Y7PW57_9AGAM</name>
<evidence type="ECO:0000313" key="4">
    <source>
        <dbReference type="Proteomes" id="UP000294933"/>
    </source>
</evidence>
<dbReference type="EMBL" id="ML170199">
    <property type="protein sequence ID" value="TDL19152.1"/>
    <property type="molecule type" value="Genomic_DNA"/>
</dbReference>
<organism evidence="3 4">
    <name type="scientific">Rickenella mellea</name>
    <dbReference type="NCBI Taxonomy" id="50990"/>
    <lineage>
        <taxon>Eukaryota</taxon>
        <taxon>Fungi</taxon>
        <taxon>Dikarya</taxon>
        <taxon>Basidiomycota</taxon>
        <taxon>Agaricomycotina</taxon>
        <taxon>Agaricomycetes</taxon>
        <taxon>Hymenochaetales</taxon>
        <taxon>Rickenellaceae</taxon>
        <taxon>Rickenella</taxon>
    </lineage>
</organism>
<keyword evidence="4" id="KW-1185">Reference proteome</keyword>
<dbReference type="Proteomes" id="UP000294933">
    <property type="component" value="Unassembled WGS sequence"/>
</dbReference>
<sequence>MNISRTRGDGRLAPPPVDRLPDHRFNPHDRFWNLESGLDVQRPERYPEYVRLGIWSRLHRRVARRKEEWHHPKLTGYHILVITVTASFGVSKAVLSSQGKSVEATSMDLILGVFWASVSIPKMLSGIMAWFFTKGYFRHIAGPPDLTLRTALVGIAFLVMFAFAALIESSARIPDFRSLWSIALASNVFETLEDSIHGVICWLIPGVVETRDTAELILASFPDVVVNISVEMSKYPNIVNVPQAPEYFHTIPRGFGANSLVKNTLSLKRKYICSWYL</sequence>
<keyword evidence="2" id="KW-0812">Transmembrane</keyword>
<protein>
    <submittedName>
        <fullName evidence="3">Uncharacterized protein</fullName>
    </submittedName>
</protein>